<evidence type="ECO:0000313" key="4">
    <source>
        <dbReference type="Proteomes" id="UP001500393"/>
    </source>
</evidence>
<evidence type="ECO:0000256" key="2">
    <source>
        <dbReference type="SAM" id="MobiDB-lite"/>
    </source>
</evidence>
<dbReference type="Pfam" id="PF04203">
    <property type="entry name" value="Sortase"/>
    <property type="match status" value="1"/>
</dbReference>
<keyword evidence="4" id="KW-1185">Reference proteome</keyword>
<reference evidence="3 4" key="1">
    <citation type="journal article" date="2019" name="Int. J. Syst. Evol. Microbiol.">
        <title>The Global Catalogue of Microorganisms (GCM) 10K type strain sequencing project: providing services to taxonomists for standard genome sequencing and annotation.</title>
        <authorList>
            <consortium name="The Broad Institute Genomics Platform"/>
            <consortium name="The Broad Institute Genome Sequencing Center for Infectious Disease"/>
            <person name="Wu L."/>
            <person name="Ma J."/>
        </authorList>
    </citation>
    <scope>NUCLEOTIDE SEQUENCE [LARGE SCALE GENOMIC DNA]</scope>
    <source>
        <strain evidence="3 4">JCM 14969</strain>
    </source>
</reference>
<gene>
    <name evidence="3" type="ORF">GCM10009789_06310</name>
</gene>
<feature type="compositionally biased region" description="Low complexity" evidence="2">
    <location>
        <begin position="49"/>
        <end position="63"/>
    </location>
</feature>
<dbReference type="InterPro" id="IPR023365">
    <property type="entry name" value="Sortase_dom-sf"/>
</dbReference>
<sequence length="226" mass="22906">MVGAALVLFGGYLQFRGDNSAADQAGPQTQQTPAATAPSSQPVKPAPSAPTAGTSGTPTATPSKRGTESSEPTATAGKPAKSGTPVRVTVPRLGVSARVLGIRARGGALIPPANPRLVGWWSEGARPGASKGSAIITGHTVHTGGGAFDDLDQMRAGDVVKVTTAKGTLNYSVIGVAVYRRGALAKQAPRLFDQGVAGRLVLVTCEDWDGTKYLSNAVVIAKPVVA</sequence>
<name>A0ABN2CAL2_9ACTN</name>
<dbReference type="Gene3D" id="2.40.260.10">
    <property type="entry name" value="Sortase"/>
    <property type="match status" value="1"/>
</dbReference>
<dbReference type="SUPFAM" id="SSF63817">
    <property type="entry name" value="Sortase"/>
    <property type="match status" value="1"/>
</dbReference>
<dbReference type="InterPro" id="IPR005754">
    <property type="entry name" value="Sortase"/>
</dbReference>
<evidence type="ECO:0008006" key="5">
    <source>
        <dbReference type="Google" id="ProtNLM"/>
    </source>
</evidence>
<comment type="caution">
    <text evidence="3">The sequence shown here is derived from an EMBL/GenBank/DDBJ whole genome shotgun (WGS) entry which is preliminary data.</text>
</comment>
<evidence type="ECO:0000313" key="3">
    <source>
        <dbReference type="EMBL" id="GAA1555592.1"/>
    </source>
</evidence>
<protein>
    <recommendedName>
        <fullName evidence="5">LPXTG-site transpeptidase (Sortase) family protein</fullName>
    </recommendedName>
</protein>
<proteinExistence type="predicted"/>
<dbReference type="CDD" id="cd05829">
    <property type="entry name" value="Sortase_F"/>
    <property type="match status" value="1"/>
</dbReference>
<dbReference type="EMBL" id="BAAAOS010000006">
    <property type="protein sequence ID" value="GAA1555592.1"/>
    <property type="molecule type" value="Genomic_DNA"/>
</dbReference>
<feature type="compositionally biased region" description="Low complexity" evidence="2">
    <location>
        <begin position="21"/>
        <end position="42"/>
    </location>
</feature>
<accession>A0ABN2CAL2</accession>
<dbReference type="InterPro" id="IPR042001">
    <property type="entry name" value="Sortase_F"/>
</dbReference>
<dbReference type="Proteomes" id="UP001500393">
    <property type="component" value="Unassembled WGS sequence"/>
</dbReference>
<feature type="region of interest" description="Disordered" evidence="2">
    <location>
        <begin position="20"/>
        <end position="89"/>
    </location>
</feature>
<keyword evidence="1" id="KW-0378">Hydrolase</keyword>
<organism evidence="3 4">
    <name type="scientific">Kribbella sancticallisti</name>
    <dbReference type="NCBI Taxonomy" id="460087"/>
    <lineage>
        <taxon>Bacteria</taxon>
        <taxon>Bacillati</taxon>
        <taxon>Actinomycetota</taxon>
        <taxon>Actinomycetes</taxon>
        <taxon>Propionibacteriales</taxon>
        <taxon>Kribbellaceae</taxon>
        <taxon>Kribbella</taxon>
    </lineage>
</organism>
<evidence type="ECO:0000256" key="1">
    <source>
        <dbReference type="ARBA" id="ARBA00022801"/>
    </source>
</evidence>